<gene>
    <name evidence="5" type="ORF">B0I31_11110</name>
</gene>
<name>A0A2P8I2P0_SACCR</name>
<dbReference type="InterPro" id="IPR036188">
    <property type="entry name" value="FAD/NAD-bd_sf"/>
</dbReference>
<dbReference type="PRINTS" id="PR00420">
    <property type="entry name" value="RNGMNOXGNASE"/>
</dbReference>
<dbReference type="Gene3D" id="3.40.30.120">
    <property type="match status" value="1"/>
</dbReference>
<keyword evidence="2" id="KW-0285">Flavoprotein</keyword>
<dbReference type="RefSeq" id="WP_106618555.1">
    <property type="nucleotide sequence ID" value="NZ_PYAX01000011.1"/>
</dbReference>
<comment type="cofactor">
    <cofactor evidence="1">
        <name>FAD</name>
        <dbReference type="ChEBI" id="CHEBI:57692"/>
    </cofactor>
</comment>
<dbReference type="PANTHER" id="PTHR43004">
    <property type="entry name" value="TRK SYSTEM POTASSIUM UPTAKE PROTEIN"/>
    <property type="match status" value="1"/>
</dbReference>
<evidence type="ECO:0000256" key="2">
    <source>
        <dbReference type="ARBA" id="ARBA00022630"/>
    </source>
</evidence>
<dbReference type="GO" id="GO:0016709">
    <property type="term" value="F:oxidoreductase activity, acting on paired donors, with incorporation or reduction of molecular oxygen, NAD(P)H as one donor, and incorporation of one atom of oxygen"/>
    <property type="evidence" value="ECO:0007669"/>
    <property type="project" value="UniProtKB-ARBA"/>
</dbReference>
<dbReference type="Pfam" id="PF21274">
    <property type="entry name" value="Rng_hyd_C"/>
    <property type="match status" value="1"/>
</dbReference>
<accession>A0A2P8I2P0</accession>
<sequence>MSQVVVVGAGPTGLLLAGDLAEAGVAVTVLEKRNGEVSNLSRAFAVHARTMEQLDARGLVEEVDRTGVGRVTDIRLFERVHVDLGKLPSRFPYMLVSPQYNVERALLARAVGAGARIVYDAAVTAVRQDDTGAEVDTTGGTYRADYVVGTDGFHSAVRHALGQPFPGKSVLKSIMLADVRLRETPPDTLTVNGSGSEFTFIAPFGDGWWRVFAWDRRGDVTDDTPLELDEVRAITKRALGTDFGMYEARWLSRFHSDERQAPHYRVGRVFLAGDAAHVHSPAGGMGMNTGLQDAANLSWKLAAVLRGAPDALLDTYHAERHPVGEEVLRVSGTMIRLAMARSRFARALRGLVGGTALRVPAIHRRLTGRLTALGFRYRHAAGEHRLTGTRMPDVPLADGTRLYEALRGGRFVLVGTGDVTGWDDRVRVAAPAERGADTVLVRPDGYVAEVFTGTPDPAALRDTLTALAGTSVAE</sequence>
<protein>
    <submittedName>
        <fullName evidence="5">2-polyprenyl-6-methoxyphenol hydroxylase-like FAD-dependent oxidoreductase</fullName>
    </submittedName>
</protein>
<organism evidence="5 6">
    <name type="scientific">Saccharothrix carnea</name>
    <dbReference type="NCBI Taxonomy" id="1280637"/>
    <lineage>
        <taxon>Bacteria</taxon>
        <taxon>Bacillati</taxon>
        <taxon>Actinomycetota</taxon>
        <taxon>Actinomycetes</taxon>
        <taxon>Pseudonocardiales</taxon>
        <taxon>Pseudonocardiaceae</taxon>
        <taxon>Saccharothrix</taxon>
    </lineage>
</organism>
<dbReference type="Proteomes" id="UP000241118">
    <property type="component" value="Unassembled WGS sequence"/>
</dbReference>
<evidence type="ECO:0000259" key="4">
    <source>
        <dbReference type="Pfam" id="PF01494"/>
    </source>
</evidence>
<evidence type="ECO:0000256" key="1">
    <source>
        <dbReference type="ARBA" id="ARBA00001974"/>
    </source>
</evidence>
<reference evidence="5 6" key="1">
    <citation type="submission" date="2018-03" db="EMBL/GenBank/DDBJ databases">
        <title>Genomic Encyclopedia of Type Strains, Phase III (KMG-III): the genomes of soil and plant-associated and newly described type strains.</title>
        <authorList>
            <person name="Whitman W."/>
        </authorList>
    </citation>
    <scope>NUCLEOTIDE SEQUENCE [LARGE SCALE GENOMIC DNA]</scope>
    <source>
        <strain evidence="5 6">CGMCC 4.7097</strain>
    </source>
</reference>
<keyword evidence="6" id="KW-1185">Reference proteome</keyword>
<dbReference type="AlphaFoldDB" id="A0A2P8I2P0"/>
<dbReference type="SUPFAM" id="SSF51905">
    <property type="entry name" value="FAD/NAD(P)-binding domain"/>
    <property type="match status" value="1"/>
</dbReference>
<dbReference type="PANTHER" id="PTHR43004:SF19">
    <property type="entry name" value="BINDING MONOOXYGENASE, PUTATIVE (JCVI)-RELATED"/>
    <property type="match status" value="1"/>
</dbReference>
<evidence type="ECO:0000256" key="3">
    <source>
        <dbReference type="ARBA" id="ARBA00022827"/>
    </source>
</evidence>
<dbReference type="EMBL" id="PYAX01000011">
    <property type="protein sequence ID" value="PSL52723.1"/>
    <property type="molecule type" value="Genomic_DNA"/>
</dbReference>
<dbReference type="InterPro" id="IPR002938">
    <property type="entry name" value="FAD-bd"/>
</dbReference>
<dbReference type="InterPro" id="IPR050641">
    <property type="entry name" value="RIFMO-like"/>
</dbReference>
<evidence type="ECO:0000313" key="5">
    <source>
        <dbReference type="EMBL" id="PSL52723.1"/>
    </source>
</evidence>
<dbReference type="Pfam" id="PF01494">
    <property type="entry name" value="FAD_binding_3"/>
    <property type="match status" value="1"/>
</dbReference>
<keyword evidence="3" id="KW-0274">FAD</keyword>
<comment type="caution">
    <text evidence="5">The sequence shown here is derived from an EMBL/GenBank/DDBJ whole genome shotgun (WGS) entry which is preliminary data.</text>
</comment>
<dbReference type="GO" id="GO:0071949">
    <property type="term" value="F:FAD binding"/>
    <property type="evidence" value="ECO:0007669"/>
    <property type="project" value="InterPro"/>
</dbReference>
<feature type="domain" description="FAD-binding" evidence="4">
    <location>
        <begin position="2"/>
        <end position="329"/>
    </location>
</feature>
<dbReference type="Gene3D" id="3.50.50.60">
    <property type="entry name" value="FAD/NAD(P)-binding domain"/>
    <property type="match status" value="1"/>
</dbReference>
<dbReference type="OrthoDB" id="4141215at2"/>
<evidence type="ECO:0000313" key="6">
    <source>
        <dbReference type="Proteomes" id="UP000241118"/>
    </source>
</evidence>
<proteinExistence type="predicted"/>
<dbReference type="Gene3D" id="3.30.70.2450">
    <property type="match status" value="1"/>
</dbReference>